<comment type="caution">
    <text evidence="1">The sequence shown here is derived from an EMBL/GenBank/DDBJ whole genome shotgun (WGS) entry which is preliminary data.</text>
</comment>
<dbReference type="EMBL" id="CAXAMN010027584">
    <property type="protein sequence ID" value="CAK9111723.1"/>
    <property type="molecule type" value="Genomic_DNA"/>
</dbReference>
<gene>
    <name evidence="1" type="ORF">CCMP2556_LOCUS51844</name>
</gene>
<evidence type="ECO:0000313" key="1">
    <source>
        <dbReference type="EMBL" id="CAK9111723.1"/>
    </source>
</evidence>
<evidence type="ECO:0000313" key="2">
    <source>
        <dbReference type="Proteomes" id="UP001642484"/>
    </source>
</evidence>
<protein>
    <recommendedName>
        <fullName evidence="3">RNase H type-1 domain-containing protein</fullName>
    </recommendedName>
</protein>
<keyword evidence="2" id="KW-1185">Reference proteome</keyword>
<dbReference type="Proteomes" id="UP001642484">
    <property type="component" value="Unassembled WGS sequence"/>
</dbReference>
<accession>A0ABP0SHE3</accession>
<name>A0ABP0SHE3_9DINO</name>
<reference evidence="1 2" key="1">
    <citation type="submission" date="2024-02" db="EMBL/GenBank/DDBJ databases">
        <authorList>
            <person name="Chen Y."/>
            <person name="Shah S."/>
            <person name="Dougan E. K."/>
            <person name="Thang M."/>
            <person name="Chan C."/>
        </authorList>
    </citation>
    <scope>NUCLEOTIDE SEQUENCE [LARGE SCALE GENOMIC DNA]</scope>
</reference>
<sequence>MKPAPVCSLRLEAYSGCHTTQRWVRSPWKIQAELLTIPAGIDLGEVGASFVAASQMNTSLTVHCGSTLFDPAIKTHEVGLADTLSFRLAPLKGGMPGADHSPYRGEVWAILLALQRVWAPRFFTDCSAVVSLLQQMLMDRQLGLTSQACKHWDLWELWTHILRRPVGAVTITKVSSHTQWWLAPSEFDSWCGRWNDTVDKTAKRVLTGTRRDLLDKLTSLFHDAERNAALLFEFHQYWTAASCGAMSQKDDGQQSAGSVPDIEGMYMQQGGVCPLARVQWCADVDAPFGATFSERFFRLFQRVSLNPGGGAEESSSLLELYISFALDTRTMAPVYFPSLKKKTASRP</sequence>
<proteinExistence type="predicted"/>
<dbReference type="Gene3D" id="3.30.420.10">
    <property type="entry name" value="Ribonuclease H-like superfamily/Ribonuclease H"/>
    <property type="match status" value="1"/>
</dbReference>
<dbReference type="InterPro" id="IPR012337">
    <property type="entry name" value="RNaseH-like_sf"/>
</dbReference>
<dbReference type="SUPFAM" id="SSF53098">
    <property type="entry name" value="Ribonuclease H-like"/>
    <property type="match status" value="1"/>
</dbReference>
<evidence type="ECO:0008006" key="3">
    <source>
        <dbReference type="Google" id="ProtNLM"/>
    </source>
</evidence>
<dbReference type="InterPro" id="IPR036397">
    <property type="entry name" value="RNaseH_sf"/>
</dbReference>
<organism evidence="1 2">
    <name type="scientific">Durusdinium trenchii</name>
    <dbReference type="NCBI Taxonomy" id="1381693"/>
    <lineage>
        <taxon>Eukaryota</taxon>
        <taxon>Sar</taxon>
        <taxon>Alveolata</taxon>
        <taxon>Dinophyceae</taxon>
        <taxon>Suessiales</taxon>
        <taxon>Symbiodiniaceae</taxon>
        <taxon>Durusdinium</taxon>
    </lineage>
</organism>